<dbReference type="EMBL" id="CP020370">
    <property type="protein sequence ID" value="AUB83529.1"/>
    <property type="molecule type" value="Genomic_DNA"/>
</dbReference>
<dbReference type="GO" id="GO:0008168">
    <property type="term" value="F:methyltransferase activity"/>
    <property type="evidence" value="ECO:0007669"/>
    <property type="project" value="UniProtKB-KW"/>
</dbReference>
<dbReference type="Gene3D" id="3.40.50.150">
    <property type="entry name" value="Vaccinia Virus protein VP39"/>
    <property type="match status" value="1"/>
</dbReference>
<dbReference type="Proteomes" id="UP000232638">
    <property type="component" value="Chromosome"/>
</dbReference>
<dbReference type="KEGG" id="tsy:THSYN_22980"/>
<protein>
    <submittedName>
        <fullName evidence="2">Methyltransferase</fullName>
    </submittedName>
</protein>
<evidence type="ECO:0000313" key="3">
    <source>
        <dbReference type="Proteomes" id="UP000232638"/>
    </source>
</evidence>
<dbReference type="OrthoDB" id="9810247at2"/>
<keyword evidence="2" id="KW-0808">Transferase</keyword>
<dbReference type="InterPro" id="IPR029063">
    <property type="entry name" value="SAM-dependent_MTases_sf"/>
</dbReference>
<proteinExistence type="predicted"/>
<dbReference type="PANTHER" id="PTHR43861">
    <property type="entry name" value="TRANS-ACONITATE 2-METHYLTRANSFERASE-RELATED"/>
    <property type="match status" value="1"/>
</dbReference>
<dbReference type="GO" id="GO:0032259">
    <property type="term" value="P:methylation"/>
    <property type="evidence" value="ECO:0007669"/>
    <property type="project" value="UniProtKB-KW"/>
</dbReference>
<keyword evidence="2" id="KW-0489">Methyltransferase</keyword>
<accession>A0A2K8UDM1</accession>
<name>A0A2K8UDM1_9GAMM</name>
<sequence>MANADYILGPDGIHQPPTSVEHRDEEYPERGFDTLWAMQERHFWYRGRHRFLLGALDRYHAAGEAPWAAVDLGGGVGGWVRYLSDHRQGLFQSLALADSSRVALGMAANVLPAGTRRFQVDLTNLGWSEHWDVVFLLDVIEHLPDDLRALREARQALKPGGLLFVTTPALPQFWSYNDEIAQHLRRYTRQDFARLAKSAGLQLCDARYFMFLLSPLYWLARRRPGVAKMTETEKREIALRAHRVPARPINVVLTAIFAAETPLGHQVRFPWGTSILAVFRKPYCHV</sequence>
<reference evidence="2 3" key="1">
    <citation type="submission" date="2017-03" db="EMBL/GenBank/DDBJ databases">
        <title>Complete genome sequence of Candidatus 'Thiodictyon syntrophicum' sp. nov. strain Cad16T, a photolithoautotroph purple sulfur bacterium isolated from an alpine meromictic lake.</title>
        <authorList>
            <person name="Luedin S.M."/>
            <person name="Pothier J.F."/>
            <person name="Danza F."/>
            <person name="Storelli N."/>
            <person name="Wittwer M."/>
            <person name="Tonolla M."/>
        </authorList>
    </citation>
    <scope>NUCLEOTIDE SEQUENCE [LARGE SCALE GENOMIC DNA]</scope>
    <source>
        <strain evidence="2 3">Cad16T</strain>
    </source>
</reference>
<evidence type="ECO:0000256" key="1">
    <source>
        <dbReference type="SAM" id="MobiDB-lite"/>
    </source>
</evidence>
<dbReference type="AlphaFoldDB" id="A0A2K8UDM1"/>
<evidence type="ECO:0000313" key="2">
    <source>
        <dbReference type="EMBL" id="AUB83529.1"/>
    </source>
</evidence>
<dbReference type="CDD" id="cd02440">
    <property type="entry name" value="AdoMet_MTases"/>
    <property type="match status" value="1"/>
</dbReference>
<organism evidence="2 3">
    <name type="scientific">Candidatus Thiodictyon syntrophicum</name>
    <dbReference type="NCBI Taxonomy" id="1166950"/>
    <lineage>
        <taxon>Bacteria</taxon>
        <taxon>Pseudomonadati</taxon>
        <taxon>Pseudomonadota</taxon>
        <taxon>Gammaproteobacteria</taxon>
        <taxon>Chromatiales</taxon>
        <taxon>Chromatiaceae</taxon>
        <taxon>Thiodictyon</taxon>
    </lineage>
</organism>
<keyword evidence="3" id="KW-1185">Reference proteome</keyword>
<dbReference type="Pfam" id="PF13489">
    <property type="entry name" value="Methyltransf_23"/>
    <property type="match status" value="1"/>
</dbReference>
<gene>
    <name evidence="2" type="ORF">THSYN_22980</name>
</gene>
<dbReference type="RefSeq" id="WP_100921215.1">
    <property type="nucleotide sequence ID" value="NZ_CP020370.1"/>
</dbReference>
<dbReference type="SUPFAM" id="SSF53335">
    <property type="entry name" value="S-adenosyl-L-methionine-dependent methyltransferases"/>
    <property type="match status" value="1"/>
</dbReference>
<feature type="region of interest" description="Disordered" evidence="1">
    <location>
        <begin position="1"/>
        <end position="25"/>
    </location>
</feature>